<gene>
    <name evidence="1" type="ORF">QPK24_11105</name>
</gene>
<reference evidence="1 2" key="1">
    <citation type="submission" date="2023-06" db="EMBL/GenBank/DDBJ databases">
        <title>Paenibacillus polygonum sp. nov., an endophytic bacterium, isolated from Polygonum lapathifolium L. in Nanji Wetland National Nature Reserve, South of Poyang Lake, Jiangxi Province, China.</title>
        <authorList>
            <person name="Yu Z."/>
        </authorList>
    </citation>
    <scope>NUCLEOTIDE SEQUENCE [LARGE SCALE GENOMIC DNA]</scope>
    <source>
        <strain evidence="1 2">C31</strain>
    </source>
</reference>
<keyword evidence="2" id="KW-1185">Reference proteome</keyword>
<evidence type="ECO:0000313" key="1">
    <source>
        <dbReference type="EMBL" id="WIV21174.1"/>
    </source>
</evidence>
<name>A0ABY8XB21_9BACL</name>
<evidence type="ECO:0000313" key="2">
    <source>
        <dbReference type="Proteomes" id="UP001236415"/>
    </source>
</evidence>
<protein>
    <submittedName>
        <fullName evidence="1">Uncharacterized protein</fullName>
    </submittedName>
</protein>
<dbReference type="Proteomes" id="UP001236415">
    <property type="component" value="Chromosome"/>
</dbReference>
<accession>A0ABY8XB21</accession>
<sequence length="173" mass="20623">MDIFAELEYIQKALFDQDLDSLEEKYFSLCCELAGNKEAERIRNIKLHDYEKKLKETLLRTILNTNQHSDQAIYFEYDLDNSWRSTFFICNEYKNLTEKDDEWACDWVDEVTGPELEKFADIYNEFGFDSSNALYLITRTVTVFTKLCRNITYDKPICIAFHDQDPIMRTKKE</sequence>
<dbReference type="EMBL" id="CP127162">
    <property type="protein sequence ID" value="WIV21174.1"/>
    <property type="molecule type" value="Genomic_DNA"/>
</dbReference>
<dbReference type="RefSeq" id="WP_285748692.1">
    <property type="nucleotide sequence ID" value="NZ_CP127162.1"/>
</dbReference>
<proteinExistence type="predicted"/>
<organism evidence="1 2">
    <name type="scientific">Paenibacillus polygoni</name>
    <dbReference type="NCBI Taxonomy" id="3050112"/>
    <lineage>
        <taxon>Bacteria</taxon>
        <taxon>Bacillati</taxon>
        <taxon>Bacillota</taxon>
        <taxon>Bacilli</taxon>
        <taxon>Bacillales</taxon>
        <taxon>Paenibacillaceae</taxon>
        <taxon>Paenibacillus</taxon>
    </lineage>
</organism>